<evidence type="ECO:0000313" key="1">
    <source>
        <dbReference type="EMBL" id="JAD25639.1"/>
    </source>
</evidence>
<protein>
    <submittedName>
        <fullName evidence="1">Uncharacterized protein</fullName>
    </submittedName>
</protein>
<reference evidence="1" key="2">
    <citation type="journal article" date="2015" name="Data Brief">
        <title>Shoot transcriptome of the giant reed, Arundo donax.</title>
        <authorList>
            <person name="Barrero R.A."/>
            <person name="Guerrero F.D."/>
            <person name="Moolhuijzen P."/>
            <person name="Goolsby J.A."/>
            <person name="Tidwell J."/>
            <person name="Bellgard S.E."/>
            <person name="Bellgard M.I."/>
        </authorList>
    </citation>
    <scope>NUCLEOTIDE SEQUENCE</scope>
    <source>
        <tissue evidence="1">Shoot tissue taken approximately 20 cm above the soil surface</tissue>
    </source>
</reference>
<proteinExistence type="predicted"/>
<name>A0A0A8YH05_ARUDO</name>
<dbReference type="EMBL" id="GBRH01272256">
    <property type="protein sequence ID" value="JAD25639.1"/>
    <property type="molecule type" value="Transcribed_RNA"/>
</dbReference>
<sequence>MLTINLLTTTCPPVTTLLSCTPTVRQ</sequence>
<organism evidence="1">
    <name type="scientific">Arundo donax</name>
    <name type="common">Giant reed</name>
    <name type="synonym">Donax arundinaceus</name>
    <dbReference type="NCBI Taxonomy" id="35708"/>
    <lineage>
        <taxon>Eukaryota</taxon>
        <taxon>Viridiplantae</taxon>
        <taxon>Streptophyta</taxon>
        <taxon>Embryophyta</taxon>
        <taxon>Tracheophyta</taxon>
        <taxon>Spermatophyta</taxon>
        <taxon>Magnoliopsida</taxon>
        <taxon>Liliopsida</taxon>
        <taxon>Poales</taxon>
        <taxon>Poaceae</taxon>
        <taxon>PACMAD clade</taxon>
        <taxon>Arundinoideae</taxon>
        <taxon>Arundineae</taxon>
        <taxon>Arundo</taxon>
    </lineage>
</organism>
<reference evidence="1" key="1">
    <citation type="submission" date="2014-09" db="EMBL/GenBank/DDBJ databases">
        <authorList>
            <person name="Magalhaes I.L.F."/>
            <person name="Oliveira U."/>
            <person name="Santos F.R."/>
            <person name="Vidigal T.H.D.A."/>
            <person name="Brescovit A.D."/>
            <person name="Santos A.J."/>
        </authorList>
    </citation>
    <scope>NUCLEOTIDE SEQUENCE</scope>
    <source>
        <tissue evidence="1">Shoot tissue taken approximately 20 cm above the soil surface</tissue>
    </source>
</reference>
<dbReference type="AlphaFoldDB" id="A0A0A8YH05"/>
<accession>A0A0A8YH05</accession>